<protein>
    <submittedName>
        <fullName evidence="1">Uncharacterized protein</fullName>
    </submittedName>
</protein>
<dbReference type="EMBL" id="AVBG01000018">
    <property type="protein sequence ID" value="KGP89991.1"/>
    <property type="molecule type" value="Genomic_DNA"/>
</dbReference>
<reference evidence="1 2" key="1">
    <citation type="submission" date="2013-08" db="EMBL/GenBank/DDBJ databases">
        <title>Genome of Pontibacillus chungwhensis.</title>
        <authorList>
            <person name="Wang Q."/>
            <person name="Wang G."/>
        </authorList>
    </citation>
    <scope>NUCLEOTIDE SEQUENCE [LARGE SCALE GENOMIC DNA]</scope>
    <source>
        <strain evidence="1 2">BH030062</strain>
    </source>
</reference>
<accession>A0A0A2UU14</accession>
<organism evidence="1 2">
    <name type="scientific">Pontibacillus chungwhensis BH030062</name>
    <dbReference type="NCBI Taxonomy" id="1385513"/>
    <lineage>
        <taxon>Bacteria</taxon>
        <taxon>Bacillati</taxon>
        <taxon>Bacillota</taxon>
        <taxon>Bacilli</taxon>
        <taxon>Bacillales</taxon>
        <taxon>Bacillaceae</taxon>
        <taxon>Pontibacillus</taxon>
    </lineage>
</organism>
<gene>
    <name evidence="1" type="ORF">N780_07755</name>
</gene>
<name>A0A0A2UU14_9BACI</name>
<dbReference type="AlphaFoldDB" id="A0A0A2UU14"/>
<keyword evidence="2" id="KW-1185">Reference proteome</keyword>
<evidence type="ECO:0000313" key="2">
    <source>
        <dbReference type="Proteomes" id="UP000030153"/>
    </source>
</evidence>
<comment type="caution">
    <text evidence="1">The sequence shown here is derived from an EMBL/GenBank/DDBJ whole genome shotgun (WGS) entry which is preliminary data.</text>
</comment>
<sequence>MSEEKVTKEVSDAEVKGNNLTPLSDPCDCSMEVDACCVKQVPSFFNNDFSTDDPRISYDPTCLCCVVEQCEVVLSCSGAADRTIVTPALVIKGCMPYQIETRFNDPAVCSENTGTTNSTAIVCNDTVCFDNAVYFDPNNDVDRLQDICDCLNGLFNGGTVNSSDVCDLIRVKGGSEKATLHKCKNFEKITTFSSDEGRCKDRFVRFKATFEINDSVIQKCIPAR</sequence>
<proteinExistence type="predicted"/>
<dbReference type="Proteomes" id="UP000030153">
    <property type="component" value="Unassembled WGS sequence"/>
</dbReference>
<evidence type="ECO:0000313" key="1">
    <source>
        <dbReference type="EMBL" id="KGP89991.1"/>
    </source>
</evidence>
<dbReference type="RefSeq" id="WP_036787038.1">
    <property type="nucleotide sequence ID" value="NZ_AVBG01000018.1"/>
</dbReference>